<protein>
    <submittedName>
        <fullName evidence="1">Uncharacterized protein</fullName>
    </submittedName>
</protein>
<dbReference type="EMBL" id="CM003372">
    <property type="protein sequence ID" value="KOM35995.1"/>
    <property type="molecule type" value="Genomic_DNA"/>
</dbReference>
<evidence type="ECO:0000313" key="1">
    <source>
        <dbReference type="EMBL" id="KOM35995.1"/>
    </source>
</evidence>
<gene>
    <name evidence="1" type="ORF">LR48_Vigan02g214500</name>
</gene>
<name>A0A0L9TZN8_PHAAN</name>
<organism evidence="1 2">
    <name type="scientific">Phaseolus angularis</name>
    <name type="common">Azuki bean</name>
    <name type="synonym">Vigna angularis</name>
    <dbReference type="NCBI Taxonomy" id="3914"/>
    <lineage>
        <taxon>Eukaryota</taxon>
        <taxon>Viridiplantae</taxon>
        <taxon>Streptophyta</taxon>
        <taxon>Embryophyta</taxon>
        <taxon>Tracheophyta</taxon>
        <taxon>Spermatophyta</taxon>
        <taxon>Magnoliopsida</taxon>
        <taxon>eudicotyledons</taxon>
        <taxon>Gunneridae</taxon>
        <taxon>Pentapetalae</taxon>
        <taxon>rosids</taxon>
        <taxon>fabids</taxon>
        <taxon>Fabales</taxon>
        <taxon>Fabaceae</taxon>
        <taxon>Papilionoideae</taxon>
        <taxon>50 kb inversion clade</taxon>
        <taxon>NPAAA clade</taxon>
        <taxon>indigoferoid/millettioid clade</taxon>
        <taxon>Phaseoleae</taxon>
        <taxon>Vigna</taxon>
    </lineage>
</organism>
<sequence length="60" mass="6578">MAEAFELKLSMRSIKHLQTYCLLSAVLAILFTPDIASQQGDPGMGSGVPWVMNKEHAEKS</sequence>
<reference evidence="2" key="1">
    <citation type="journal article" date="2015" name="Proc. Natl. Acad. Sci. U.S.A.">
        <title>Genome sequencing of adzuki bean (Vigna angularis) provides insight into high starch and low fat accumulation and domestication.</title>
        <authorList>
            <person name="Yang K."/>
            <person name="Tian Z."/>
            <person name="Chen C."/>
            <person name="Luo L."/>
            <person name="Zhao B."/>
            <person name="Wang Z."/>
            <person name="Yu L."/>
            <person name="Li Y."/>
            <person name="Sun Y."/>
            <person name="Li W."/>
            <person name="Chen Y."/>
            <person name="Li Y."/>
            <person name="Zhang Y."/>
            <person name="Ai D."/>
            <person name="Zhao J."/>
            <person name="Shang C."/>
            <person name="Ma Y."/>
            <person name="Wu B."/>
            <person name="Wang M."/>
            <person name="Gao L."/>
            <person name="Sun D."/>
            <person name="Zhang P."/>
            <person name="Guo F."/>
            <person name="Wang W."/>
            <person name="Li Y."/>
            <person name="Wang J."/>
            <person name="Varshney R.K."/>
            <person name="Wang J."/>
            <person name="Ling H.Q."/>
            <person name="Wan P."/>
        </authorList>
    </citation>
    <scope>NUCLEOTIDE SEQUENCE</scope>
    <source>
        <strain evidence="2">cv. Jingnong 6</strain>
    </source>
</reference>
<evidence type="ECO:0000313" key="2">
    <source>
        <dbReference type="Proteomes" id="UP000053144"/>
    </source>
</evidence>
<dbReference type="AlphaFoldDB" id="A0A0L9TZN8"/>
<proteinExistence type="predicted"/>
<dbReference type="Proteomes" id="UP000053144">
    <property type="component" value="Chromosome 2"/>
</dbReference>
<accession>A0A0L9TZN8</accession>
<dbReference type="Gramene" id="KOM35995">
    <property type="protein sequence ID" value="KOM35995"/>
    <property type="gene ID" value="LR48_Vigan02g214500"/>
</dbReference>